<accession>A0A5P2D8B4</accession>
<dbReference type="AlphaFoldDB" id="A0A5P2D8B4"/>
<proteinExistence type="predicted"/>
<evidence type="ECO:0000313" key="2">
    <source>
        <dbReference type="Proteomes" id="UP000325211"/>
    </source>
</evidence>
<sequence length="720" mass="74067">MDHGTHGNPLHGLDDHPWHATSHAYGPAEDLPDLLRALASGEPDTVEAAVSELYGNVIHQGTVYAASVEAVPWLAALAAAGHATADLVRLLGDLAESEDEHGVEPPGAVRAAVAAQLPLLLPLLDAEQAELRQSTAWTAGQTRAGAAAADALHRRWERESDPLVRAELLGALARLDPEPAAALARTVLGAEQPGELRMAAVFVLVDGGARWDSVLHDTVLALLPGRPWVADRYDLDRQEPLHDLAGALLHRDTAEDREAALALVAAALADPRPEVRAEGVWAAGHACHLSRSAPARLAPVLVEAAGDPEADGEVLGLLRKLGPWAAAAAPALAAGAAAEEGDLGDRMLAALIAVDPGQAAPLLARRFERSPRALEAAAGLEAPEDGVFPCHPELLDAVRARLAGPGLTGNEPWRLAHLLRGWGPQGAAALPELYAALPAFPGVFAGVIEAVCPDVPAARAEAADRLRVAAGTGDPEGRLAAGRALHGLTGEPGPLLAALELRLSGGAHEVGAAAAVAGDLGAVAAPLVPALRAWLERPDPAGTTPALDADAAVATALWRITGGPAAAAEAVAVLDRVLGAARAQPWFCWTAIRAARCAALLGPEARPLRARLEEMAADPEQAPAAVLALLAGGSTGLDRAALTEAVLAAAEWGGGDEALTALTALGPDPDHPGLFRRLAVLSDGDRRVPRTALEHRLIPADERFRSRVRATAAGLGITPA</sequence>
<dbReference type="Gene3D" id="1.25.10.10">
    <property type="entry name" value="Leucine-rich Repeat Variant"/>
    <property type="match status" value="1"/>
</dbReference>
<name>A0A5P2D8B4_STRVZ</name>
<gene>
    <name evidence="1" type="ORF">DEJ50_27245</name>
</gene>
<evidence type="ECO:0008006" key="3">
    <source>
        <dbReference type="Google" id="ProtNLM"/>
    </source>
</evidence>
<dbReference type="OrthoDB" id="292843at2"/>
<evidence type="ECO:0000313" key="1">
    <source>
        <dbReference type="EMBL" id="QES50983.1"/>
    </source>
</evidence>
<dbReference type="SUPFAM" id="SSF48371">
    <property type="entry name" value="ARM repeat"/>
    <property type="match status" value="1"/>
</dbReference>
<organism evidence="1 2">
    <name type="scientific">Streptomyces venezuelae</name>
    <dbReference type="NCBI Taxonomy" id="54571"/>
    <lineage>
        <taxon>Bacteria</taxon>
        <taxon>Bacillati</taxon>
        <taxon>Actinomycetota</taxon>
        <taxon>Actinomycetes</taxon>
        <taxon>Kitasatosporales</taxon>
        <taxon>Streptomycetaceae</taxon>
        <taxon>Streptomyces</taxon>
    </lineage>
</organism>
<dbReference type="EMBL" id="CP029190">
    <property type="protein sequence ID" value="QES50983.1"/>
    <property type="molecule type" value="Genomic_DNA"/>
</dbReference>
<reference evidence="1 2" key="1">
    <citation type="submission" date="2018-05" db="EMBL/GenBank/DDBJ databases">
        <title>Streptomyces venezuelae.</title>
        <authorList>
            <person name="Kim W."/>
            <person name="Lee N."/>
            <person name="Cho B.-K."/>
        </authorList>
    </citation>
    <scope>NUCLEOTIDE SEQUENCE [LARGE SCALE GENOMIC DNA]</scope>
    <source>
        <strain evidence="1 2">ATCC 21782</strain>
    </source>
</reference>
<protein>
    <recommendedName>
        <fullName evidence="3">PBS lyase</fullName>
    </recommendedName>
</protein>
<dbReference type="Proteomes" id="UP000325211">
    <property type="component" value="Chromosome"/>
</dbReference>
<dbReference type="InterPro" id="IPR011989">
    <property type="entry name" value="ARM-like"/>
</dbReference>
<dbReference type="RefSeq" id="WP_150210731.1">
    <property type="nucleotide sequence ID" value="NZ_CP029190.1"/>
</dbReference>
<dbReference type="InterPro" id="IPR016024">
    <property type="entry name" value="ARM-type_fold"/>
</dbReference>